<feature type="region of interest" description="Disordered" evidence="1">
    <location>
        <begin position="119"/>
        <end position="139"/>
    </location>
</feature>
<dbReference type="EMBL" id="OX451741">
    <property type="protein sequence ID" value="CAI8615957.1"/>
    <property type="molecule type" value="Genomic_DNA"/>
</dbReference>
<evidence type="ECO:0000256" key="1">
    <source>
        <dbReference type="SAM" id="MobiDB-lite"/>
    </source>
</evidence>
<dbReference type="AlphaFoldDB" id="A0AAV1B3D8"/>
<sequence length="139" mass="15523">MEGESKSKTSPSIVDYESSLLEGQELYRKRTWNYMSYLAYQEWKSVNHLKTKLTVGQDPSHCNSKPGDLVSTLKRKTGEVGYGVDTWSKVEKGNPNMTVGRDASDLNVKGVVLPEKVNGTTKSGKVLAQEQGLEKARRR</sequence>
<reference evidence="2 3" key="1">
    <citation type="submission" date="2023-01" db="EMBL/GenBank/DDBJ databases">
        <authorList>
            <person name="Kreplak J."/>
        </authorList>
    </citation>
    <scope>NUCLEOTIDE SEQUENCE [LARGE SCALE GENOMIC DNA]</scope>
</reference>
<gene>
    <name evidence="2" type="ORF">VFH_VI005960</name>
</gene>
<keyword evidence="3" id="KW-1185">Reference proteome</keyword>
<evidence type="ECO:0000313" key="2">
    <source>
        <dbReference type="EMBL" id="CAI8615957.1"/>
    </source>
</evidence>
<accession>A0AAV1B3D8</accession>
<organism evidence="2 3">
    <name type="scientific">Vicia faba</name>
    <name type="common">Broad bean</name>
    <name type="synonym">Faba vulgaris</name>
    <dbReference type="NCBI Taxonomy" id="3906"/>
    <lineage>
        <taxon>Eukaryota</taxon>
        <taxon>Viridiplantae</taxon>
        <taxon>Streptophyta</taxon>
        <taxon>Embryophyta</taxon>
        <taxon>Tracheophyta</taxon>
        <taxon>Spermatophyta</taxon>
        <taxon>Magnoliopsida</taxon>
        <taxon>eudicotyledons</taxon>
        <taxon>Gunneridae</taxon>
        <taxon>Pentapetalae</taxon>
        <taxon>rosids</taxon>
        <taxon>fabids</taxon>
        <taxon>Fabales</taxon>
        <taxon>Fabaceae</taxon>
        <taxon>Papilionoideae</taxon>
        <taxon>50 kb inversion clade</taxon>
        <taxon>NPAAA clade</taxon>
        <taxon>Hologalegina</taxon>
        <taxon>IRL clade</taxon>
        <taxon>Fabeae</taxon>
        <taxon>Vicia</taxon>
    </lineage>
</organism>
<protein>
    <submittedName>
        <fullName evidence="2">Uncharacterized protein</fullName>
    </submittedName>
</protein>
<dbReference type="Proteomes" id="UP001157006">
    <property type="component" value="Chromosome 6"/>
</dbReference>
<name>A0AAV1B3D8_VICFA</name>
<evidence type="ECO:0000313" key="3">
    <source>
        <dbReference type="Proteomes" id="UP001157006"/>
    </source>
</evidence>
<proteinExistence type="predicted"/>